<dbReference type="PRINTS" id="PR01011">
    <property type="entry name" value="GLUTPROXDASE"/>
</dbReference>
<evidence type="ECO:0000256" key="2">
    <source>
        <dbReference type="ARBA" id="ARBA00022559"/>
    </source>
</evidence>
<sequence length="187" mass="20156">MEGPIMRLACIAALLTALITGGLFMTSTAKANDWLDHDMRRLHSSETVNVQALADGAPAVLLVNTASHCGFTGQFEGLEALHQAYADHGLKVIGFSSDSFNQEADDEAAAAETCFVNFGVSFDMMATVPVRGGDAHPVFAELARQSRAPRWNFNKYLINPAGEVVEVFGAMTRPGSDKVKRAIERLL</sequence>
<dbReference type="OrthoDB" id="9785502at2"/>
<name>U5T8Z6_9GAMM</name>
<reference evidence="6 7" key="1">
    <citation type="journal article" date="2013" name="BMC Genomics">
        <title>Genomes of "Spiribacter", a streamlined, successful halophilic bacterium.</title>
        <authorList>
            <person name="Lopez-Perez M."/>
            <person name="Ghai R."/>
            <person name="Leon M.J."/>
            <person name="Rodriguez-Olmos A."/>
            <person name="Copa-Patino J.L."/>
            <person name="Soliveri J."/>
            <person name="Sanchez-Porro C."/>
            <person name="Ventosa A."/>
            <person name="Rodriguez-Valera F."/>
        </authorList>
    </citation>
    <scope>NUCLEOTIDE SEQUENCE [LARGE SCALE GENOMIC DNA]</scope>
    <source>
        <strain evidence="6 7">UAH-SP71</strain>
    </source>
</reference>
<keyword evidence="2 5" id="KW-0575">Peroxidase</keyword>
<dbReference type="HOGENOM" id="CLU_029507_1_3_6"/>
<feature type="active site" evidence="4">
    <location>
        <position position="69"/>
    </location>
</feature>
<proteinExistence type="inferred from homology"/>
<evidence type="ECO:0000256" key="1">
    <source>
        <dbReference type="ARBA" id="ARBA00006926"/>
    </source>
</evidence>
<comment type="similarity">
    <text evidence="1 5">Belongs to the glutathione peroxidase family.</text>
</comment>
<evidence type="ECO:0000256" key="4">
    <source>
        <dbReference type="PIRSR" id="PIRSR000303-1"/>
    </source>
</evidence>
<keyword evidence="3 5" id="KW-0560">Oxidoreductase</keyword>
<gene>
    <name evidence="6" type="ORF">SPICUR_09080</name>
</gene>
<dbReference type="InterPro" id="IPR036249">
    <property type="entry name" value="Thioredoxin-like_sf"/>
</dbReference>
<dbReference type="PANTHER" id="PTHR11592">
    <property type="entry name" value="GLUTATHIONE PEROXIDASE"/>
    <property type="match status" value="1"/>
</dbReference>
<dbReference type="InterPro" id="IPR000889">
    <property type="entry name" value="Glutathione_peroxidase"/>
</dbReference>
<dbReference type="PATRIC" id="fig|1335757.3.peg.1770"/>
<evidence type="ECO:0000313" key="7">
    <source>
        <dbReference type="Proteomes" id="UP000017640"/>
    </source>
</evidence>
<dbReference type="Gene3D" id="3.40.30.10">
    <property type="entry name" value="Glutaredoxin"/>
    <property type="match status" value="1"/>
</dbReference>
<dbReference type="STRING" id="1335757.SPICUR_09080"/>
<protein>
    <recommendedName>
        <fullName evidence="5">Glutathione peroxidase</fullName>
    </recommendedName>
</protein>
<evidence type="ECO:0000256" key="5">
    <source>
        <dbReference type="RuleBase" id="RU000499"/>
    </source>
</evidence>
<accession>U5T8Z6</accession>
<dbReference type="eggNOG" id="COG0386">
    <property type="taxonomic scope" value="Bacteria"/>
</dbReference>
<dbReference type="Proteomes" id="UP000017640">
    <property type="component" value="Chromosome"/>
</dbReference>
<dbReference type="PROSITE" id="PS51355">
    <property type="entry name" value="GLUTATHIONE_PEROXID_3"/>
    <property type="match status" value="1"/>
</dbReference>
<dbReference type="AlphaFoldDB" id="U5T8Z6"/>
<dbReference type="GO" id="GO:0004601">
    <property type="term" value="F:peroxidase activity"/>
    <property type="evidence" value="ECO:0007669"/>
    <property type="project" value="UniProtKB-KW"/>
</dbReference>
<evidence type="ECO:0000256" key="3">
    <source>
        <dbReference type="ARBA" id="ARBA00023002"/>
    </source>
</evidence>
<dbReference type="PIRSF" id="PIRSF000303">
    <property type="entry name" value="Glutathion_perox"/>
    <property type="match status" value="1"/>
</dbReference>
<dbReference type="EMBL" id="CP005990">
    <property type="protein sequence ID" value="AGY92737.1"/>
    <property type="molecule type" value="Genomic_DNA"/>
</dbReference>
<dbReference type="PANTHER" id="PTHR11592:SF44">
    <property type="entry name" value="GLUTATHIONE PEROXIDASE"/>
    <property type="match status" value="1"/>
</dbReference>
<dbReference type="Pfam" id="PF00255">
    <property type="entry name" value="GSHPx"/>
    <property type="match status" value="1"/>
</dbReference>
<dbReference type="KEGG" id="spiu:SPICUR_09080"/>
<dbReference type="GO" id="GO:0034599">
    <property type="term" value="P:cellular response to oxidative stress"/>
    <property type="evidence" value="ECO:0007669"/>
    <property type="project" value="TreeGrafter"/>
</dbReference>
<organism evidence="6 7">
    <name type="scientific">Spiribacter curvatus</name>
    <dbReference type="NCBI Taxonomy" id="1335757"/>
    <lineage>
        <taxon>Bacteria</taxon>
        <taxon>Pseudomonadati</taxon>
        <taxon>Pseudomonadota</taxon>
        <taxon>Gammaproteobacteria</taxon>
        <taxon>Chromatiales</taxon>
        <taxon>Ectothiorhodospiraceae</taxon>
        <taxon>Spiribacter</taxon>
    </lineage>
</organism>
<dbReference type="SUPFAM" id="SSF52833">
    <property type="entry name" value="Thioredoxin-like"/>
    <property type="match status" value="1"/>
</dbReference>
<keyword evidence="7" id="KW-1185">Reference proteome</keyword>
<evidence type="ECO:0000313" key="6">
    <source>
        <dbReference type="EMBL" id="AGY92737.1"/>
    </source>
</evidence>